<dbReference type="AlphaFoldDB" id="A0A6B2NME4"/>
<keyword evidence="1" id="KW-0732">Signal</keyword>
<reference evidence="2" key="1">
    <citation type="submission" date="2020-02" db="EMBL/GenBank/DDBJ databases">
        <title>Delineation of the pyrene-degrading pathway in Roseobacter clade bacteria by genomic analysis.</title>
        <authorList>
            <person name="Zhou H."/>
            <person name="Wang H."/>
        </authorList>
    </citation>
    <scope>NUCLEOTIDE SEQUENCE</scope>
    <source>
        <strain evidence="2">PrR005</strain>
    </source>
</reference>
<sequence>MSGALFPTLLVCAGMFAGAALASDAVKGQETLFTSPNGVTERCVRITPMPGAVYSKHDLEAEEAYCALDFYAATVALCPKTWSTSPGMRIYDISKGPYAGDRQGFERHACAEGKSASQLAHKDLAKFKPTMNAKGTSGTFSPSPLLYYHLSRYFEADIGVPPAVWRSMDRITHLDEVATRGLALSGTSHSSGMNHAGWRMLVDADQTPSVYKPVDELFTSDRKALYGALLDSPGSRYGTEVNGTRASGWGKGQNLDFQETAPFLALRSGHPIDKAIAEGIAEAVKTKQIRRDMGADVDPRQVAYWMTDIANIVLLDFIFSQQDRIGNIDYKVRWMWVENGEVRSHKADNHGKDRGTAPEQAIRVKRTHLNDNDAGGRVEYANFTKSTRMLEKLRHFPATTYAKLARLDADFGAQGPLLAYVRDNFGLDDRQVAQIVKNTALAFGILSETCRRGELLFDLEPETFFVTGKVTGAQLDCAGG</sequence>
<accession>A0A6B2NME4</accession>
<comment type="caution">
    <text evidence="2">The sequence shown here is derived from an EMBL/GenBank/DDBJ whole genome shotgun (WGS) entry which is preliminary data.</text>
</comment>
<feature type="signal peptide" evidence="1">
    <location>
        <begin position="1"/>
        <end position="22"/>
    </location>
</feature>
<dbReference type="EMBL" id="JAAGOX010000012">
    <property type="protein sequence ID" value="NDW45282.1"/>
    <property type="molecule type" value="Genomic_DNA"/>
</dbReference>
<gene>
    <name evidence="2" type="ORF">G0P99_09940</name>
</gene>
<feature type="chain" id="PRO_5025637029" evidence="1">
    <location>
        <begin position="23"/>
        <end position="480"/>
    </location>
</feature>
<evidence type="ECO:0000313" key="2">
    <source>
        <dbReference type="EMBL" id="NDW45282.1"/>
    </source>
</evidence>
<protein>
    <submittedName>
        <fullName evidence="2">Uncharacterized protein</fullName>
    </submittedName>
</protein>
<evidence type="ECO:0000256" key="1">
    <source>
        <dbReference type="SAM" id="SignalP"/>
    </source>
</evidence>
<dbReference type="RefSeq" id="WP_164129318.1">
    <property type="nucleotide sequence ID" value="NZ_JAAGOX010000012.1"/>
</dbReference>
<name>A0A6B2NME4_9RHOB</name>
<proteinExistence type="predicted"/>
<organism evidence="2">
    <name type="scientific">Ruegeria sp. PrR005</name>
    <dbReference type="NCBI Taxonomy" id="2706882"/>
    <lineage>
        <taxon>Bacteria</taxon>
        <taxon>Pseudomonadati</taxon>
        <taxon>Pseudomonadota</taxon>
        <taxon>Alphaproteobacteria</taxon>
        <taxon>Rhodobacterales</taxon>
        <taxon>Roseobacteraceae</taxon>
        <taxon>Ruegeria</taxon>
    </lineage>
</organism>